<dbReference type="Proteomes" id="UP000792457">
    <property type="component" value="Unassembled WGS sequence"/>
</dbReference>
<dbReference type="InterPro" id="IPR015943">
    <property type="entry name" value="WD40/YVTN_repeat-like_dom_sf"/>
</dbReference>
<dbReference type="Pfam" id="PF03177">
    <property type="entry name" value="Nucleoporin_C"/>
    <property type="match status" value="2"/>
</dbReference>
<dbReference type="GO" id="GO:0006606">
    <property type="term" value="P:protein import into nucleus"/>
    <property type="evidence" value="ECO:0007669"/>
    <property type="project" value="TreeGrafter"/>
</dbReference>
<evidence type="ECO:0000313" key="9">
    <source>
        <dbReference type="EMBL" id="KAG8228598.1"/>
    </source>
</evidence>
<evidence type="ECO:0000256" key="7">
    <source>
        <dbReference type="ARBA" id="ARBA00023242"/>
    </source>
</evidence>
<evidence type="ECO:0000256" key="1">
    <source>
        <dbReference type="ARBA" id="ARBA00004259"/>
    </source>
</evidence>
<dbReference type="GO" id="GO:0031080">
    <property type="term" value="C:nuclear pore outer ring"/>
    <property type="evidence" value="ECO:0007669"/>
    <property type="project" value="TreeGrafter"/>
</dbReference>
<evidence type="ECO:0000256" key="4">
    <source>
        <dbReference type="ARBA" id="ARBA00022816"/>
    </source>
</evidence>
<feature type="domain" description="Nucleoporin Nup133/Nup155-like C-terminal" evidence="8">
    <location>
        <begin position="607"/>
        <end position="715"/>
    </location>
</feature>
<keyword evidence="5" id="KW-0653">Protein transport</keyword>
<evidence type="ECO:0000256" key="6">
    <source>
        <dbReference type="ARBA" id="ARBA00023010"/>
    </source>
</evidence>
<dbReference type="GO" id="GO:0016973">
    <property type="term" value="P:poly(A)+ mRNA export from nucleus"/>
    <property type="evidence" value="ECO:0007669"/>
    <property type="project" value="TreeGrafter"/>
</dbReference>
<dbReference type="Gene3D" id="1.25.40.700">
    <property type="match status" value="1"/>
</dbReference>
<dbReference type="Gene3D" id="2.130.10.10">
    <property type="entry name" value="YVTN repeat-like/Quinoprotein amine dehydrogenase"/>
    <property type="match status" value="1"/>
</dbReference>
<dbReference type="PANTHER" id="PTHR13405">
    <property type="entry name" value="NUCLEAR PORE COMPLEX PROTEIN NUP133"/>
    <property type="match status" value="1"/>
</dbReference>
<keyword evidence="6" id="KW-0811">Translocation</keyword>
<comment type="subcellular location">
    <subcellularLocation>
        <location evidence="1">Nucleus envelope</location>
    </subcellularLocation>
</comment>
<comment type="similarity">
    <text evidence="2">Belongs to the nucleoporin Nup133 family.</text>
</comment>
<gene>
    <name evidence="9" type="ORF">J437_LFUL009303</name>
</gene>
<dbReference type="OrthoDB" id="103454at2759"/>
<evidence type="ECO:0000256" key="2">
    <source>
        <dbReference type="ARBA" id="ARBA00005569"/>
    </source>
</evidence>
<keyword evidence="10" id="KW-1185">Reference proteome</keyword>
<comment type="caution">
    <text evidence="9">The sequence shown here is derived from an EMBL/GenBank/DDBJ whole genome shotgun (WGS) entry which is preliminary data.</text>
</comment>
<sequence length="999" mass="112156">MGPHGCLLATTTSTIVMVVPQVIDGRHSICCRTLKTPQGWLGGISRKVTSLIFGSITASQVMEVRISRVIAVSPNEEESSMMNEDGWKVYLLTGHSIQHWQIGESEQLIAEYDLDRITREAFQQVVWGGEAGLAGDSKVWLLDMHLIDGGFMVLAAAVNHTCSPLMHYAFGTIYTDGPSSPVKFSSFIPIKHTSFYHEEEEMKSWNYHFLLHGSNAIMFNYKSIVCVSVASSGEEPDRIEFMTSDDRVLGGSLCSNTPLFFLKNHGLISILPYNGPAEAFNSSMLGESNVSDQSQLQQYSEGINISYAELEEMSVNKDSSSKLTAAFLYHIQKDQAQCKAILQDLFPASVMARSANVEESKKLEVDGPIDQLVATVSKDVINDIPAVDPRWTDAKQSPAIIKSTSSLQILNQLQSKQKVLGMFMEFLKNVNLWDKLSALTVRGMVQSTAYVLAEHEEKLVAAISLRNLQTEHSALLDTIIKRVLSERGTSISSNLTHMDLFFQEVSRVHEALQVMSIYSDEIAQSSRSPDEIATTLVGAVLQDVVQFRQQNAKLFSASGMEYMAWTASPGKAGLRDYLVLQHSVTLKNGARIVGESSLRNQLYDQVVNLADIILDGCKCHLESVQATDKYPALLQQYEVERNLYIKPLFDDKEYERAAVLAEKYCDFEILVLICDATENDERLKEYQEKFSEQGFSNFLYGWYVREQKQGELLEKFKNTGRGARSVGATLMGWAKPLESALKTPHQISRGGVDKSLRSQIQKETLSMFLSNHPSISWMLDVFDEDYARASATLRDLASKEKDSIDKKKSMISLAKLALFSCTDPNSICFSTSEQSKTAALAWINSQLDLIAHQENLPESTVINFGYEPEKMPVLTPSEIIKLYIADECEEATESEFSKALDLLPYIEDENEREELWLMIWSKTILRDRWIDVDSCVPVETCKRKLFFKLVELALIMGRTAEEVLPPLDRIMELESLGSLKESSSFQYLMKVGYEHFLKL</sequence>
<organism evidence="9 10">
    <name type="scientific">Ladona fulva</name>
    <name type="common">Scarce chaser dragonfly</name>
    <name type="synonym">Libellula fulva</name>
    <dbReference type="NCBI Taxonomy" id="123851"/>
    <lineage>
        <taxon>Eukaryota</taxon>
        <taxon>Metazoa</taxon>
        <taxon>Ecdysozoa</taxon>
        <taxon>Arthropoda</taxon>
        <taxon>Hexapoda</taxon>
        <taxon>Insecta</taxon>
        <taxon>Pterygota</taxon>
        <taxon>Palaeoptera</taxon>
        <taxon>Odonata</taxon>
        <taxon>Epiprocta</taxon>
        <taxon>Anisoptera</taxon>
        <taxon>Libelluloidea</taxon>
        <taxon>Libellulidae</taxon>
        <taxon>Ladona</taxon>
    </lineage>
</organism>
<proteinExistence type="inferred from homology"/>
<dbReference type="Gene3D" id="1.20.58.1380">
    <property type="match status" value="1"/>
</dbReference>
<accession>A0A8K0K9Y2</accession>
<dbReference type="GO" id="GO:0000972">
    <property type="term" value="P:transcription-dependent tethering of RNA polymerase II gene DNA at nuclear periphery"/>
    <property type="evidence" value="ECO:0007669"/>
    <property type="project" value="TreeGrafter"/>
</dbReference>
<evidence type="ECO:0000256" key="5">
    <source>
        <dbReference type="ARBA" id="ARBA00022927"/>
    </source>
</evidence>
<dbReference type="SUPFAM" id="SSF117289">
    <property type="entry name" value="Nucleoporin domain"/>
    <property type="match status" value="1"/>
</dbReference>
<feature type="domain" description="Nucleoporin Nup133/Nup155-like C-terminal" evidence="8">
    <location>
        <begin position="746"/>
        <end position="859"/>
    </location>
</feature>
<dbReference type="InterPro" id="IPR007187">
    <property type="entry name" value="Nucleoporin_Nup133/Nup155_C"/>
</dbReference>
<evidence type="ECO:0000256" key="3">
    <source>
        <dbReference type="ARBA" id="ARBA00022448"/>
    </source>
</evidence>
<reference evidence="9" key="2">
    <citation type="submission" date="2017-10" db="EMBL/GenBank/DDBJ databases">
        <title>Ladona fulva Genome sequencing and assembly.</title>
        <authorList>
            <person name="Murali S."/>
            <person name="Richards S."/>
            <person name="Bandaranaike D."/>
            <person name="Bellair M."/>
            <person name="Blankenburg K."/>
            <person name="Chao H."/>
            <person name="Dinh H."/>
            <person name="Doddapaneni H."/>
            <person name="Dugan-Rocha S."/>
            <person name="Elkadiri S."/>
            <person name="Gnanaolivu R."/>
            <person name="Hernandez B."/>
            <person name="Skinner E."/>
            <person name="Javaid M."/>
            <person name="Lee S."/>
            <person name="Li M."/>
            <person name="Ming W."/>
            <person name="Munidasa M."/>
            <person name="Muniz J."/>
            <person name="Nguyen L."/>
            <person name="Hughes D."/>
            <person name="Osuji N."/>
            <person name="Pu L.-L."/>
            <person name="Puazo M."/>
            <person name="Qu C."/>
            <person name="Quiroz J."/>
            <person name="Raj R."/>
            <person name="Weissenberger G."/>
            <person name="Xin Y."/>
            <person name="Zou X."/>
            <person name="Han Y."/>
            <person name="Worley K."/>
            <person name="Muzny D."/>
            <person name="Gibbs R."/>
        </authorList>
    </citation>
    <scope>NUCLEOTIDE SEQUENCE</scope>
    <source>
        <strain evidence="9">Sampled in the wild</strain>
    </source>
</reference>
<reference evidence="9" key="1">
    <citation type="submission" date="2013-04" db="EMBL/GenBank/DDBJ databases">
        <authorList>
            <person name="Qu J."/>
            <person name="Murali S.C."/>
            <person name="Bandaranaike D."/>
            <person name="Bellair M."/>
            <person name="Blankenburg K."/>
            <person name="Chao H."/>
            <person name="Dinh H."/>
            <person name="Doddapaneni H."/>
            <person name="Downs B."/>
            <person name="Dugan-Rocha S."/>
            <person name="Elkadiri S."/>
            <person name="Gnanaolivu R.D."/>
            <person name="Hernandez B."/>
            <person name="Javaid M."/>
            <person name="Jayaseelan J.C."/>
            <person name="Lee S."/>
            <person name="Li M."/>
            <person name="Ming W."/>
            <person name="Munidasa M."/>
            <person name="Muniz J."/>
            <person name="Nguyen L."/>
            <person name="Ongeri F."/>
            <person name="Osuji N."/>
            <person name="Pu L.-L."/>
            <person name="Puazo M."/>
            <person name="Qu C."/>
            <person name="Quiroz J."/>
            <person name="Raj R."/>
            <person name="Weissenberger G."/>
            <person name="Xin Y."/>
            <person name="Zou X."/>
            <person name="Han Y."/>
            <person name="Richards S."/>
            <person name="Worley K."/>
            <person name="Muzny D."/>
            <person name="Gibbs R."/>
        </authorList>
    </citation>
    <scope>NUCLEOTIDE SEQUENCE</scope>
    <source>
        <strain evidence="9">Sampled in the wild</strain>
    </source>
</reference>
<keyword evidence="3" id="KW-0813">Transport</keyword>
<dbReference type="InterPro" id="IPR037624">
    <property type="entry name" value="Nup133-like"/>
</dbReference>
<keyword evidence="7" id="KW-0539">Nucleus</keyword>
<evidence type="ECO:0000259" key="8">
    <source>
        <dbReference type="Pfam" id="PF03177"/>
    </source>
</evidence>
<protein>
    <recommendedName>
        <fullName evidence="8">Nucleoporin Nup133/Nup155-like C-terminal domain-containing protein</fullName>
    </recommendedName>
</protein>
<dbReference type="GO" id="GO:0017056">
    <property type="term" value="F:structural constituent of nuclear pore"/>
    <property type="evidence" value="ECO:0007669"/>
    <property type="project" value="InterPro"/>
</dbReference>
<dbReference type="EMBL" id="KZ308378">
    <property type="protein sequence ID" value="KAG8228598.1"/>
    <property type="molecule type" value="Genomic_DNA"/>
</dbReference>
<name>A0A8K0K9Y2_LADFU</name>
<dbReference type="AlphaFoldDB" id="A0A8K0K9Y2"/>
<dbReference type="PANTHER" id="PTHR13405:SF11">
    <property type="entry name" value="NUCLEAR PORE COMPLEX PROTEIN NUP133"/>
    <property type="match status" value="1"/>
</dbReference>
<keyword evidence="4" id="KW-0509">mRNA transport</keyword>
<evidence type="ECO:0000313" key="10">
    <source>
        <dbReference type="Proteomes" id="UP000792457"/>
    </source>
</evidence>